<dbReference type="RefSeq" id="WP_184160816.1">
    <property type="nucleotide sequence ID" value="NZ_JACHLN010000001.1"/>
</dbReference>
<dbReference type="InterPro" id="IPR046662">
    <property type="entry name" value="DUF6771"/>
</dbReference>
<keyword evidence="2" id="KW-1185">Reference proteome</keyword>
<name>A0A7W7JX54_9SPHN</name>
<dbReference type="AlphaFoldDB" id="A0A7W7JX54"/>
<dbReference type="EMBL" id="JACHLN010000001">
    <property type="protein sequence ID" value="MBB4836993.1"/>
    <property type="molecule type" value="Genomic_DNA"/>
</dbReference>
<evidence type="ECO:0000313" key="1">
    <source>
        <dbReference type="EMBL" id="MBB4836993.1"/>
    </source>
</evidence>
<dbReference type="Proteomes" id="UP000575241">
    <property type="component" value="Unassembled WGS sequence"/>
</dbReference>
<accession>A0A7W7JX54</accession>
<dbReference type="Pfam" id="PF20561">
    <property type="entry name" value="DUF6771"/>
    <property type="match status" value="1"/>
</dbReference>
<gene>
    <name evidence="1" type="ORF">HNP52_000044</name>
</gene>
<organism evidence="1 2">
    <name type="scientific">Sphingomonas kyeonggiensis</name>
    <dbReference type="NCBI Taxonomy" id="1268553"/>
    <lineage>
        <taxon>Bacteria</taxon>
        <taxon>Pseudomonadati</taxon>
        <taxon>Pseudomonadota</taxon>
        <taxon>Alphaproteobacteria</taxon>
        <taxon>Sphingomonadales</taxon>
        <taxon>Sphingomonadaceae</taxon>
        <taxon>Sphingomonas</taxon>
    </lineage>
</organism>
<comment type="caution">
    <text evidence="1">The sequence shown here is derived from an EMBL/GenBank/DDBJ whole genome shotgun (WGS) entry which is preliminary data.</text>
</comment>
<proteinExistence type="predicted"/>
<sequence>MSEDLQSAIAAIIARTPEWIRQEMAAKDHVTRERAEEALAAMLANMFKDASKS</sequence>
<protein>
    <submittedName>
        <fullName evidence="1">Uncharacterized protein</fullName>
    </submittedName>
</protein>
<reference evidence="1 2" key="1">
    <citation type="submission" date="2020-08" db="EMBL/GenBank/DDBJ databases">
        <title>Functional genomics of gut bacteria from endangered species of beetles.</title>
        <authorList>
            <person name="Carlos-Shanley C."/>
        </authorList>
    </citation>
    <scope>NUCLEOTIDE SEQUENCE [LARGE SCALE GENOMIC DNA]</scope>
    <source>
        <strain evidence="1 2">S00224</strain>
    </source>
</reference>
<evidence type="ECO:0000313" key="2">
    <source>
        <dbReference type="Proteomes" id="UP000575241"/>
    </source>
</evidence>